<protein>
    <submittedName>
        <fullName evidence="2">Uncharacterized protein</fullName>
    </submittedName>
</protein>
<gene>
    <name evidence="2" type="ORF">MM415A02413_0004</name>
</gene>
<evidence type="ECO:0000313" key="2">
    <source>
        <dbReference type="EMBL" id="QJA73306.1"/>
    </source>
</evidence>
<feature type="region of interest" description="Disordered" evidence="1">
    <location>
        <begin position="1"/>
        <end position="111"/>
    </location>
</feature>
<name>A0A6M3JTH3_9ZZZZ</name>
<accession>A0A6M3JTH3</accession>
<organism evidence="2">
    <name type="scientific">viral metagenome</name>
    <dbReference type="NCBI Taxonomy" id="1070528"/>
    <lineage>
        <taxon>unclassified sequences</taxon>
        <taxon>metagenomes</taxon>
        <taxon>organismal metagenomes</taxon>
    </lineage>
</organism>
<feature type="compositionally biased region" description="Acidic residues" evidence="1">
    <location>
        <begin position="28"/>
        <end position="78"/>
    </location>
</feature>
<proteinExistence type="predicted"/>
<sequence>MPKNAGDQESEAKAISSEELADDKSWVEENDDSPPADEAESPESTEEVEERPEEAEAEDDTSEEGDQEEGTEEKEETEPEKSTEEAVDYKVLYETEKEKAESKGKRVGELETALGRQGRELGEQREVARKRFEDFGESRKRVETQFLETYGMMLENAELAEDGITKARIKSQAEMLRTTYENNNLFAYRQHGNDNEQAVLSVEGNEKFSSVKDKFEDFCLEIGHNPIEVKLNPDTISKYYQVLLDRERGKPENIEALGNKAKEAALESASRKKNKAGPDASSSTKTVSKAVPKDTGWPDLGSERSGALE</sequence>
<dbReference type="EMBL" id="MT142017">
    <property type="protein sequence ID" value="QJA73306.1"/>
    <property type="molecule type" value="Genomic_DNA"/>
</dbReference>
<dbReference type="AlphaFoldDB" id="A0A6M3JTH3"/>
<feature type="region of interest" description="Disordered" evidence="1">
    <location>
        <begin position="256"/>
        <end position="309"/>
    </location>
</feature>
<reference evidence="2" key="1">
    <citation type="submission" date="2020-03" db="EMBL/GenBank/DDBJ databases">
        <title>The deep terrestrial virosphere.</title>
        <authorList>
            <person name="Holmfeldt K."/>
            <person name="Nilsson E."/>
            <person name="Simone D."/>
            <person name="Lopez-Fernandez M."/>
            <person name="Wu X."/>
            <person name="de Brujin I."/>
            <person name="Lundin D."/>
            <person name="Andersson A."/>
            <person name="Bertilsson S."/>
            <person name="Dopson M."/>
        </authorList>
    </citation>
    <scope>NUCLEOTIDE SEQUENCE</scope>
    <source>
        <strain evidence="2">MM415A02413</strain>
    </source>
</reference>
<evidence type="ECO:0000256" key="1">
    <source>
        <dbReference type="SAM" id="MobiDB-lite"/>
    </source>
</evidence>
<feature type="compositionally biased region" description="Basic and acidic residues" evidence="1">
    <location>
        <begin position="79"/>
        <end position="109"/>
    </location>
</feature>